<dbReference type="eggNOG" id="ENOG5033AJ6">
    <property type="taxonomic scope" value="Bacteria"/>
</dbReference>
<name>A0A016QSI9_9DEIO</name>
<dbReference type="Proteomes" id="UP000020492">
    <property type="component" value="Unassembled WGS sequence"/>
</dbReference>
<dbReference type="EMBL" id="JHAC01000011">
    <property type="protein sequence ID" value="EYB69040.1"/>
    <property type="molecule type" value="Genomic_DNA"/>
</dbReference>
<protein>
    <submittedName>
        <fullName evidence="1">Uncharacterized protein</fullName>
    </submittedName>
</protein>
<accession>A0A016QSI9</accession>
<keyword evidence="2" id="KW-1185">Reference proteome</keyword>
<reference evidence="1 2" key="1">
    <citation type="submission" date="2014-03" db="EMBL/GenBank/DDBJ databases">
        <title>Draft genome sequence of Deinococcus phoenicis 1P10ME.</title>
        <authorList>
            <person name="Stepanov V.G."/>
            <person name="Vaishampayan P."/>
            <person name="Venkateswaran K."/>
            <person name="Fox G.E."/>
        </authorList>
    </citation>
    <scope>NUCLEOTIDE SEQUENCE [LARGE SCALE GENOMIC DNA]</scope>
    <source>
        <strain evidence="1 2">1P10ME</strain>
    </source>
</reference>
<proteinExistence type="predicted"/>
<dbReference type="AlphaFoldDB" id="A0A016QSI9"/>
<sequence length="652" mass="66862">MQAQPGMTGSPVVVEYERSYMVAAQAAGGQFEGQVGAVTGGFASLLNKAGNGPLMVYGGEIGDPVPPLVRVRIVPRGPGVRGVPWDAAVGHPRDTGGGKWDGSALGASGAVLATEAQITNLLTATAQAQTNAQDAYAAAQDAYAGAQDAYAAMGAANDAASYAGTQGDYAQAQGDYAKAQAQRAESLANTAKGEPGPASTLSIGTVTTGAAGSAASASLTGAAPNQTLNLTLPAGPAGLTWRGAWAAATTYAVNDAVTYSGSSYRRKVAGKTATAPSGDSTNWEVIAQQGAAGTGGLDPAVNSLQVGGSGAYRAGYDAPGQGEAAALSVKGGIVVKGEATEHHFVANFPLNNVVSVQNLADDAPSAVRFLDKNGLERAAIGYQNPTAGGTALWDDMAYWEASRFIDRTNVRDQSKPLQGMMIVQTGNYGGNFWSYARQEFFPNLDIAFYDSKSGSNRGNINLLLRASGGAEWRELAADPTKPPAGRVVTYARSGKFWAMDSAGNIYQLGATTGGGSVVFVRAYSSAYRATSPGKAIVNFDTITDGAATFNGTVFTVPSTGIYDLRSSLVCVNLTDGDVLNASFFVNNVEAGKVGEHVAKINATGVSATLIGGTIIRLNTGDKVDVRLETTNVSRQLYGGTAQITTFTAFKLA</sequence>
<dbReference type="Gene3D" id="2.10.10.90">
    <property type="match status" value="1"/>
</dbReference>
<dbReference type="STRING" id="1476583.DEIPH_ctg011orf0003"/>
<dbReference type="SUPFAM" id="SSF49842">
    <property type="entry name" value="TNF-like"/>
    <property type="match status" value="1"/>
</dbReference>
<dbReference type="InterPro" id="IPR008983">
    <property type="entry name" value="Tumour_necrosis_fac-like_dom"/>
</dbReference>
<dbReference type="Gene3D" id="2.60.120.40">
    <property type="match status" value="1"/>
</dbReference>
<evidence type="ECO:0000313" key="1">
    <source>
        <dbReference type="EMBL" id="EYB69040.1"/>
    </source>
</evidence>
<evidence type="ECO:0000313" key="2">
    <source>
        <dbReference type="Proteomes" id="UP000020492"/>
    </source>
</evidence>
<gene>
    <name evidence="1" type="ORF">DEIPH_ctg011orf0003</name>
</gene>
<dbReference type="PATRIC" id="fig|1476583.3.peg.633"/>
<comment type="caution">
    <text evidence="1">The sequence shown here is derived from an EMBL/GenBank/DDBJ whole genome shotgun (WGS) entry which is preliminary data.</text>
</comment>
<organism evidence="1 2">
    <name type="scientific">Deinococcus phoenicis</name>
    <dbReference type="NCBI Taxonomy" id="1476583"/>
    <lineage>
        <taxon>Bacteria</taxon>
        <taxon>Thermotogati</taxon>
        <taxon>Deinococcota</taxon>
        <taxon>Deinococci</taxon>
        <taxon>Deinococcales</taxon>
        <taxon>Deinococcaceae</taxon>
        <taxon>Deinococcus</taxon>
    </lineage>
</organism>